<name>A0ABM4DB49_HYDVU</name>
<feature type="chain" id="PRO_5046529257" evidence="1">
    <location>
        <begin position="19"/>
        <end position="594"/>
    </location>
</feature>
<dbReference type="GeneID" id="136089498"/>
<reference evidence="3" key="1">
    <citation type="submission" date="2025-08" db="UniProtKB">
        <authorList>
            <consortium name="RefSeq"/>
        </authorList>
    </citation>
    <scope>IDENTIFICATION</scope>
</reference>
<accession>A0ABM4DB49</accession>
<proteinExistence type="predicted"/>
<gene>
    <name evidence="3" type="primary">LOC136089498</name>
</gene>
<organism evidence="2 3">
    <name type="scientific">Hydra vulgaris</name>
    <name type="common">Hydra</name>
    <name type="synonym">Hydra attenuata</name>
    <dbReference type="NCBI Taxonomy" id="6087"/>
    <lineage>
        <taxon>Eukaryota</taxon>
        <taxon>Metazoa</taxon>
        <taxon>Cnidaria</taxon>
        <taxon>Hydrozoa</taxon>
        <taxon>Hydroidolina</taxon>
        <taxon>Anthoathecata</taxon>
        <taxon>Aplanulata</taxon>
        <taxon>Hydridae</taxon>
        <taxon>Hydra</taxon>
    </lineage>
</organism>
<evidence type="ECO:0000313" key="3">
    <source>
        <dbReference type="RefSeq" id="XP_065671599.1"/>
    </source>
</evidence>
<feature type="signal peptide" evidence="1">
    <location>
        <begin position="1"/>
        <end position="18"/>
    </location>
</feature>
<dbReference type="RefSeq" id="XP_065671599.1">
    <property type="nucleotide sequence ID" value="XM_065815527.1"/>
</dbReference>
<keyword evidence="2" id="KW-1185">Reference proteome</keyword>
<protein>
    <submittedName>
        <fullName evidence="3">Uncharacterized protein LOC136089498</fullName>
    </submittedName>
</protein>
<dbReference type="Proteomes" id="UP001652625">
    <property type="component" value="Chromosome 13"/>
</dbReference>
<evidence type="ECO:0000313" key="2">
    <source>
        <dbReference type="Proteomes" id="UP001652625"/>
    </source>
</evidence>
<evidence type="ECO:0000256" key="1">
    <source>
        <dbReference type="SAM" id="SignalP"/>
    </source>
</evidence>
<sequence length="594" mass="68040">MSPSIFLWLSLLFLQLFSSTMEMLYVFSDFGEHLLVKNNLIATFDSWEKRYYVIFKIKPLSNSYYWDNVIHVSLGNDMTSYGDRNPAVWFRNDGSGIMRIHSSANGTLYGYIDTPPVLPDIWSTIQICQDIHDGIFFFSVYINGKFFQSFANTKPEAFKNVRLYASDPWYNAKDGLIKDLKVITGNENMIAVLKEHALVSNNLIATLPLLEKTFSVSFKVKPNSFLLNDYSSVIHLTIGNDFTQYGDRIPGVWFSSDGSGALSIFSSINGYIGSSFLTKPLQLSLWSSIRISQFQTDNIYMYAVYLNGENIYIIENKQPQAFINVNVYAANPWYQAQDGFIKDVRIVNGNEETCGLLTLLSASIQNEEVQIHVNLTTNCVCYLQNVTFYLLVDPILILKGFLWDNSILNETFVKMKGKMVIVDVDKLYKDSSALFSAIFVYGKFPNGRTNASIEAHSKWNYCYGDPIFKVNQININVPIIQRFITAVVEMNPIWSYNQPNQTILHSEKYQFVCTNMQKRQPSPCYQREITTGIITFFPIHLIDIFGYDNSTGVVYGRTHRNNVIEINLYDRKPLIITKEICSKMKACHPFFSEN</sequence>
<keyword evidence="1" id="KW-0732">Signal</keyword>